<proteinExistence type="predicted"/>
<dbReference type="Proteomes" id="UP000070475">
    <property type="component" value="Unassembled WGS sequence"/>
</dbReference>
<comment type="caution">
    <text evidence="1">The sequence shown here is derived from an EMBL/GenBank/DDBJ whole genome shotgun (WGS) entry which is preliminary data.</text>
</comment>
<gene>
    <name evidence="1" type="ORF">AMQ84_11150</name>
</gene>
<keyword evidence="2" id="KW-1185">Reference proteome</keyword>
<dbReference type="AlphaFoldDB" id="A0A132U2M4"/>
<dbReference type="EMBL" id="LIRB01000123">
    <property type="protein sequence ID" value="KWX77795.1"/>
    <property type="molecule type" value="Genomic_DNA"/>
</dbReference>
<name>A0A132U2M4_9BACL</name>
<sequence length="109" mass="12900">MNDNHTSPAPKENARVRAAFVQCDSCVFVFRFEVPVHADWRTVIWAICAIPATYPDSVERKNWWTIWYTFIYGERGLQEPVKVRVRLSNSFMQAVSSVWNKPDRRFYLK</sequence>
<organism evidence="1 2">
    <name type="scientific">Paenibacillus riograndensis</name>
    <dbReference type="NCBI Taxonomy" id="483937"/>
    <lineage>
        <taxon>Bacteria</taxon>
        <taxon>Bacillati</taxon>
        <taxon>Bacillota</taxon>
        <taxon>Bacilli</taxon>
        <taxon>Bacillales</taxon>
        <taxon>Paenibacillaceae</taxon>
        <taxon>Paenibacillus</taxon>
        <taxon>Paenibacillus sonchi group</taxon>
    </lineage>
</organism>
<reference evidence="1 2" key="1">
    <citation type="submission" date="2015-08" db="EMBL/GenBank/DDBJ databases">
        <title>Genomes of Paenibacillus riograndensis.</title>
        <authorList>
            <person name="Sant'Anna F.H."/>
            <person name="Souza R."/>
            <person name="Ambrosini A."/>
            <person name="Bach E."/>
            <person name="Fernandes G."/>
            <person name="Balsanelli E."/>
            <person name="Baura V.A."/>
            <person name="Pedrosa F.O."/>
            <person name="Souza E.M."/>
            <person name="Passaglia L."/>
        </authorList>
    </citation>
    <scope>NUCLEOTIDE SEQUENCE [LARGE SCALE GENOMIC DNA]</scope>
    <source>
        <strain evidence="1 2">CAS34</strain>
    </source>
</reference>
<accession>A0A132U2M4</accession>
<protein>
    <submittedName>
        <fullName evidence="1">Uncharacterized protein</fullName>
    </submittedName>
</protein>
<dbReference type="PATRIC" id="fig|483937.3.peg.2796"/>
<evidence type="ECO:0000313" key="2">
    <source>
        <dbReference type="Proteomes" id="UP000070475"/>
    </source>
</evidence>
<evidence type="ECO:0000313" key="1">
    <source>
        <dbReference type="EMBL" id="KWX77795.1"/>
    </source>
</evidence>